<dbReference type="Pfam" id="PF03706">
    <property type="entry name" value="LPG_synthase_TM"/>
    <property type="match status" value="1"/>
</dbReference>
<feature type="transmembrane region" description="Helical" evidence="6">
    <location>
        <begin position="743"/>
        <end position="764"/>
    </location>
</feature>
<feature type="transmembrane region" description="Helical" evidence="6">
    <location>
        <begin position="530"/>
        <end position="553"/>
    </location>
</feature>
<dbReference type="EMBL" id="FOIE01000002">
    <property type="protein sequence ID" value="SET06749.1"/>
    <property type="molecule type" value="Genomic_DNA"/>
</dbReference>
<dbReference type="InterPro" id="IPR022791">
    <property type="entry name" value="L-PG_synthase/AglD"/>
</dbReference>
<evidence type="ECO:0000256" key="2">
    <source>
        <dbReference type="ARBA" id="ARBA00022475"/>
    </source>
</evidence>
<keyword evidence="2" id="KW-1003">Cell membrane</keyword>
<feature type="transmembrane region" description="Helical" evidence="6">
    <location>
        <begin position="770"/>
        <end position="791"/>
    </location>
</feature>
<dbReference type="Proteomes" id="UP000198507">
    <property type="component" value="Unassembled WGS sequence"/>
</dbReference>
<feature type="transmembrane region" description="Helical" evidence="6">
    <location>
        <begin position="714"/>
        <end position="731"/>
    </location>
</feature>
<dbReference type="SUPFAM" id="SSF56112">
    <property type="entry name" value="Protein kinase-like (PK-like)"/>
    <property type="match status" value="1"/>
</dbReference>
<name>A0A1I0BIF0_9ACTN</name>
<sequence>MQRGATRPQRRGRALKILTPVAGGGAGRRIAFWPRTRVRRPADAVRLALAAAALLVLVLLAVRVPGVPTPGVALADAVLGGLPRALLSVANGVASLGVLAVLGAVLLDALRRRRFAAVSAVLACALALGLGEAAEWLLGREGLLGPAEDAAVTPIAAAVGLLVGGDLQRRPRWSAPARVALGAALLCALALGSLTLLSGAVAVLAGAAAGLAVRVLLGVVPARPDEEQVRAVLAAAGLPVAGLRALPHPPESLRYAAASPGGDLEVTVVDPDRRGVSLARRSLSLLRLRSSVVGRPALTLRRQLEREALCAGIARAADVPAPAVLMLLSAGPALLSVARPLPGTPLSAADGDPAARLRAAFAALRRVHRAGLSHGALTPDSVVLLPDGGVGFTAWQSAQPAAAELQRELDVVALLVTAAAHAGVHEAVAALRAGYGSEPAAEARLAALAQPLVLPPPLRDAVRRTGVVGDLRTELAGSTGADHATAPRLERVRLRTVVTVAAATFAAYVLASQLSEVSLASTLSAARWEWLVVAVLGSAVTYVGAALALQAFVPIDLPLARTTLVQVATAFVTLVTPPTVGHVGLGIRYLQRSGVPLATAAASVAVSQVVTVVVTVAVLLLCSWVSGVSGTRPALLPSGEVLVVLLAATAVLVVVALLPPTRRLLHRRVEPLLRQTLPQLLTALTQPRRLGTAALGILLLNGGYVLALDASLRAFSASLSLPTLVVVYLAASTIGSAAPTPGGLGAVEAALVGALTATGVPVTAALTAVLAFRAATFWLPAPFGWLAFLALQRRKHI</sequence>
<dbReference type="PANTHER" id="PTHR39087:SF2">
    <property type="entry name" value="UPF0104 MEMBRANE PROTEIN MJ1595"/>
    <property type="match status" value="1"/>
</dbReference>
<feature type="transmembrane region" description="Helical" evidence="6">
    <location>
        <begin position="597"/>
        <end position="621"/>
    </location>
</feature>
<evidence type="ECO:0000256" key="5">
    <source>
        <dbReference type="ARBA" id="ARBA00023136"/>
    </source>
</evidence>
<feature type="transmembrane region" description="Helical" evidence="6">
    <location>
        <begin position="641"/>
        <end position="658"/>
    </location>
</feature>
<comment type="subcellular location">
    <subcellularLocation>
        <location evidence="1">Cell membrane</location>
        <topology evidence="1">Multi-pass membrane protein</topology>
    </subcellularLocation>
</comment>
<evidence type="ECO:0000256" key="1">
    <source>
        <dbReference type="ARBA" id="ARBA00004651"/>
    </source>
</evidence>
<accession>A0A1I0BIF0</accession>
<dbReference type="InterPro" id="IPR011009">
    <property type="entry name" value="Kinase-like_dom_sf"/>
</dbReference>
<organism evidence="7 8">
    <name type="scientific">Geodermatophilus poikilotrophus</name>
    <dbReference type="NCBI Taxonomy" id="1333667"/>
    <lineage>
        <taxon>Bacteria</taxon>
        <taxon>Bacillati</taxon>
        <taxon>Actinomycetota</taxon>
        <taxon>Actinomycetes</taxon>
        <taxon>Geodermatophilales</taxon>
        <taxon>Geodermatophilaceae</taxon>
        <taxon>Geodermatophilus</taxon>
    </lineage>
</organism>
<evidence type="ECO:0000256" key="4">
    <source>
        <dbReference type="ARBA" id="ARBA00022989"/>
    </source>
</evidence>
<feature type="transmembrane region" description="Helical" evidence="6">
    <location>
        <begin position="179"/>
        <end position="209"/>
    </location>
</feature>
<dbReference type="AlphaFoldDB" id="A0A1I0BIF0"/>
<feature type="transmembrane region" description="Helical" evidence="6">
    <location>
        <begin position="85"/>
        <end position="107"/>
    </location>
</feature>
<gene>
    <name evidence="7" type="ORF">SAMN04488546_1309</name>
</gene>
<dbReference type="GO" id="GO:0005886">
    <property type="term" value="C:plasma membrane"/>
    <property type="evidence" value="ECO:0007669"/>
    <property type="project" value="UniProtKB-SubCell"/>
</dbReference>
<evidence type="ECO:0000256" key="3">
    <source>
        <dbReference type="ARBA" id="ARBA00022692"/>
    </source>
</evidence>
<evidence type="ECO:0000313" key="8">
    <source>
        <dbReference type="Proteomes" id="UP000198507"/>
    </source>
</evidence>
<keyword evidence="4 6" id="KW-1133">Transmembrane helix</keyword>
<evidence type="ECO:0000313" key="7">
    <source>
        <dbReference type="EMBL" id="SET06749.1"/>
    </source>
</evidence>
<keyword evidence="5 6" id="KW-0472">Membrane</keyword>
<proteinExistence type="predicted"/>
<feature type="transmembrane region" description="Helical" evidence="6">
    <location>
        <begin position="690"/>
        <end position="708"/>
    </location>
</feature>
<keyword evidence="3 6" id="KW-0812">Transmembrane</keyword>
<protein>
    <submittedName>
        <fullName evidence="7">Uncharacterized membrane protein YbhN, UPF0104 family</fullName>
    </submittedName>
</protein>
<dbReference type="PANTHER" id="PTHR39087">
    <property type="entry name" value="UPF0104 MEMBRANE PROTEIN MJ1595"/>
    <property type="match status" value="1"/>
</dbReference>
<feature type="transmembrane region" description="Helical" evidence="6">
    <location>
        <begin position="150"/>
        <end position="167"/>
    </location>
</feature>
<feature type="transmembrane region" description="Helical" evidence="6">
    <location>
        <begin position="114"/>
        <end position="138"/>
    </location>
</feature>
<keyword evidence="8" id="KW-1185">Reference proteome</keyword>
<evidence type="ECO:0000256" key="6">
    <source>
        <dbReference type="SAM" id="Phobius"/>
    </source>
</evidence>
<feature type="transmembrane region" description="Helical" evidence="6">
    <location>
        <begin position="492"/>
        <end position="510"/>
    </location>
</feature>
<reference evidence="8" key="1">
    <citation type="submission" date="2016-10" db="EMBL/GenBank/DDBJ databases">
        <authorList>
            <person name="Varghese N."/>
            <person name="Submissions S."/>
        </authorList>
    </citation>
    <scope>NUCLEOTIDE SEQUENCE [LARGE SCALE GENOMIC DNA]</scope>
    <source>
        <strain evidence="8">DSM 44209</strain>
    </source>
</reference>
<feature type="transmembrane region" description="Helical" evidence="6">
    <location>
        <begin position="44"/>
        <end position="65"/>
    </location>
</feature>